<dbReference type="EMBL" id="CP064936">
    <property type="protein sequence ID" value="QQA01700.1"/>
    <property type="molecule type" value="Genomic_DNA"/>
</dbReference>
<keyword evidence="2" id="KW-1185">Reference proteome</keyword>
<dbReference type="AlphaFoldDB" id="A0A7T3REQ0"/>
<dbReference type="Proteomes" id="UP000595224">
    <property type="component" value="Chromosome"/>
</dbReference>
<reference evidence="1 2" key="1">
    <citation type="submission" date="2020-11" db="EMBL/GenBank/DDBJ databases">
        <title>Treponema Peruensis nv. sp., first commensal Treponema isolated from human feces.</title>
        <authorList>
            <person name="Belkhou C."/>
            <person name="Raes J."/>
        </authorList>
    </citation>
    <scope>NUCLEOTIDE SEQUENCE [LARGE SCALE GENOMIC DNA]</scope>
    <source>
        <strain evidence="1 2">RCC2812</strain>
    </source>
</reference>
<sequence length="359" mass="39742">MENYIEKEVTEVVADVNALKVEYQLYPKEASLTVTIPPSNGTGNLKISSGATLVTTQSDGTKIYSITSHETTSQGAAGGHINFSLDGSYVGKVTIKGTGSSLNQINYLNFNITNKDLFVPEITSKTSTVGNVNSMYSYINKPERILVLGDGETVKGKIINEDSSSKTIIKSVSFENNMEDLVAGEVTKNTSGVYEFKLTNNVDYGYFAYSGKVRDKFYSNNYSLSDVSVTSADYETVYLKDSEGNLTKNIDVEKTEKNRQNAIKNKLNQMKISYMESNIGIPKTSHTHSYHYENYEYIESSKTYSWTDIGKFIITYNGEEGEETNQEIIIGLKITEGPCAKTSDYGIAVPASYYLNVTE</sequence>
<evidence type="ECO:0000313" key="2">
    <source>
        <dbReference type="Proteomes" id="UP000595224"/>
    </source>
</evidence>
<name>A0A7T3REQ0_9SPIR</name>
<dbReference type="KEGG" id="tper:IWA51_03555"/>
<protein>
    <submittedName>
        <fullName evidence="1">Uncharacterized protein</fullName>
    </submittedName>
</protein>
<gene>
    <name evidence="1" type="ORF">IWA51_03555</name>
</gene>
<evidence type="ECO:0000313" key="1">
    <source>
        <dbReference type="EMBL" id="QQA01700.1"/>
    </source>
</evidence>
<proteinExistence type="predicted"/>
<dbReference type="RefSeq" id="WP_198443245.1">
    <property type="nucleotide sequence ID" value="NZ_CBCSHE010000032.1"/>
</dbReference>
<organism evidence="1 2">
    <name type="scientific">Treponema peruense</name>
    <dbReference type="NCBI Taxonomy" id="2787628"/>
    <lineage>
        <taxon>Bacteria</taxon>
        <taxon>Pseudomonadati</taxon>
        <taxon>Spirochaetota</taxon>
        <taxon>Spirochaetia</taxon>
        <taxon>Spirochaetales</taxon>
        <taxon>Treponemataceae</taxon>
        <taxon>Treponema</taxon>
    </lineage>
</organism>
<accession>A0A7T3REQ0</accession>